<keyword evidence="5" id="KW-0012">Acyltransferase</keyword>
<dbReference type="EMBL" id="MHLY01000012">
    <property type="protein sequence ID" value="OGZ18560.1"/>
    <property type="molecule type" value="Genomic_DNA"/>
</dbReference>
<keyword evidence="6" id="KW-0961">Cell wall biogenesis/degradation</keyword>
<dbReference type="GO" id="GO:0008360">
    <property type="term" value="P:regulation of cell shape"/>
    <property type="evidence" value="ECO:0007669"/>
    <property type="project" value="UniProtKB-KW"/>
</dbReference>
<dbReference type="PANTHER" id="PTHR36174:SF1">
    <property type="entry name" value="LIPID II:GLYCINE GLYCYLTRANSFERASE"/>
    <property type="match status" value="1"/>
</dbReference>
<evidence type="ECO:0000256" key="1">
    <source>
        <dbReference type="ARBA" id="ARBA00009943"/>
    </source>
</evidence>
<dbReference type="InterPro" id="IPR050644">
    <property type="entry name" value="PG_Glycine_Bridge_Synth"/>
</dbReference>
<dbReference type="PANTHER" id="PTHR36174">
    <property type="entry name" value="LIPID II:GLYCINE GLYCYLTRANSFERASE"/>
    <property type="match status" value="1"/>
</dbReference>
<evidence type="ECO:0000313" key="9">
    <source>
        <dbReference type="Proteomes" id="UP000176755"/>
    </source>
</evidence>
<dbReference type="AlphaFoldDB" id="A0A1G2DZR4"/>
<evidence type="ECO:0000256" key="4">
    <source>
        <dbReference type="ARBA" id="ARBA00022984"/>
    </source>
</evidence>
<comment type="similarity">
    <text evidence="1">Belongs to the FemABX family.</text>
</comment>
<keyword evidence="4" id="KW-0573">Peptidoglycan synthesis</keyword>
<dbReference type="GO" id="GO:0071555">
    <property type="term" value="P:cell wall organization"/>
    <property type="evidence" value="ECO:0007669"/>
    <property type="project" value="UniProtKB-KW"/>
</dbReference>
<protein>
    <recommendedName>
        <fullName evidence="7">BioF2-like acetyltransferase domain-containing protein</fullName>
    </recommendedName>
</protein>
<dbReference type="GO" id="GO:0016755">
    <property type="term" value="F:aminoacyltransferase activity"/>
    <property type="evidence" value="ECO:0007669"/>
    <property type="project" value="InterPro"/>
</dbReference>
<name>A0A1G2DZR4_9BACT</name>
<reference evidence="8 9" key="1">
    <citation type="journal article" date="2016" name="Nat. Commun.">
        <title>Thousands of microbial genomes shed light on interconnected biogeochemical processes in an aquifer system.</title>
        <authorList>
            <person name="Anantharaman K."/>
            <person name="Brown C.T."/>
            <person name="Hug L.A."/>
            <person name="Sharon I."/>
            <person name="Castelle C.J."/>
            <person name="Probst A.J."/>
            <person name="Thomas B.C."/>
            <person name="Singh A."/>
            <person name="Wilkins M.J."/>
            <person name="Karaoz U."/>
            <person name="Brodie E.L."/>
            <person name="Williams K.H."/>
            <person name="Hubbard S.S."/>
            <person name="Banfield J.F."/>
        </authorList>
    </citation>
    <scope>NUCLEOTIDE SEQUENCE [LARGE SCALE GENOMIC DNA]</scope>
</reference>
<comment type="caution">
    <text evidence="8">The sequence shown here is derived from an EMBL/GenBank/DDBJ whole genome shotgun (WGS) entry which is preliminary data.</text>
</comment>
<dbReference type="Pfam" id="PF13480">
    <property type="entry name" value="Acetyltransf_6"/>
    <property type="match status" value="1"/>
</dbReference>
<sequence>MELKIIDDKIVWEGFFAGIKEKTFLQSWNWGEFYKKMGNKIFRMGIFEDDHLVLAALAAKIEAKRGTFLLIQHLSESGKESLEFLVEHLKEIGKKEGAAFIRLSPLWLKCDENQEIFKSLGFKSSPMHANTYEATWKLDITPGEEELMKNMRKTTRYLIRQTMKNPEISVEMSEKITDIKNYQELNDQVARRQKFTPFSDDYIKNEFEIFSKDNQALWFFGKFRGEIAAAALVIFWQETAFYHQAASDSKYAKLSIPYLIQWESIKEAKRRGCRVYDFWGFTDPKAYPRHPWAGPTLFKMGFGGYNEEYVKTQDLPLSCRYWPTYFFENLRKRKRGFH</sequence>
<evidence type="ECO:0000256" key="2">
    <source>
        <dbReference type="ARBA" id="ARBA00022679"/>
    </source>
</evidence>
<evidence type="ECO:0000256" key="5">
    <source>
        <dbReference type="ARBA" id="ARBA00023315"/>
    </source>
</evidence>
<dbReference type="InterPro" id="IPR038740">
    <property type="entry name" value="BioF2-like_GNAT_dom"/>
</dbReference>
<evidence type="ECO:0000259" key="7">
    <source>
        <dbReference type="Pfam" id="PF13480"/>
    </source>
</evidence>
<dbReference type="SUPFAM" id="SSF55729">
    <property type="entry name" value="Acyl-CoA N-acyltransferases (Nat)"/>
    <property type="match status" value="2"/>
</dbReference>
<evidence type="ECO:0000313" key="8">
    <source>
        <dbReference type="EMBL" id="OGZ18560.1"/>
    </source>
</evidence>
<dbReference type="InterPro" id="IPR003447">
    <property type="entry name" value="FEMABX"/>
</dbReference>
<accession>A0A1G2DZR4</accession>
<dbReference type="Proteomes" id="UP000176755">
    <property type="component" value="Unassembled WGS sequence"/>
</dbReference>
<dbReference type="GO" id="GO:0009252">
    <property type="term" value="P:peptidoglycan biosynthetic process"/>
    <property type="evidence" value="ECO:0007669"/>
    <property type="project" value="UniProtKB-KW"/>
</dbReference>
<dbReference type="STRING" id="1801663.A2175_01040"/>
<keyword evidence="2" id="KW-0808">Transferase</keyword>
<organism evidence="8 9">
    <name type="scientific">Candidatus Nealsonbacteria bacterium RBG_13_42_11</name>
    <dbReference type="NCBI Taxonomy" id="1801663"/>
    <lineage>
        <taxon>Bacteria</taxon>
        <taxon>Candidatus Nealsoniibacteriota</taxon>
    </lineage>
</organism>
<dbReference type="InterPro" id="IPR016181">
    <property type="entry name" value="Acyl_CoA_acyltransferase"/>
</dbReference>
<evidence type="ECO:0000256" key="6">
    <source>
        <dbReference type="ARBA" id="ARBA00023316"/>
    </source>
</evidence>
<dbReference type="PROSITE" id="PS51191">
    <property type="entry name" value="FEMABX"/>
    <property type="match status" value="1"/>
</dbReference>
<proteinExistence type="inferred from homology"/>
<evidence type="ECO:0000256" key="3">
    <source>
        <dbReference type="ARBA" id="ARBA00022960"/>
    </source>
</evidence>
<dbReference type="Gene3D" id="3.40.630.30">
    <property type="match status" value="1"/>
</dbReference>
<keyword evidence="3" id="KW-0133">Cell shape</keyword>
<feature type="domain" description="BioF2-like acetyltransferase" evidence="7">
    <location>
        <begin position="150"/>
        <end position="280"/>
    </location>
</feature>
<gene>
    <name evidence="8" type="ORF">A2175_01040</name>
</gene>